<name>A0ABS7DRH6_9FIRM</name>
<dbReference type="RefSeq" id="WP_219966314.1">
    <property type="nucleotide sequence ID" value="NZ_JAGFNZ010000006.1"/>
</dbReference>
<dbReference type="EMBL" id="JAGFNZ010000006">
    <property type="protein sequence ID" value="MBW7573912.1"/>
    <property type="molecule type" value="Genomic_DNA"/>
</dbReference>
<protein>
    <submittedName>
        <fullName evidence="1">Uncharacterized protein</fullName>
    </submittedName>
</protein>
<evidence type="ECO:0000313" key="2">
    <source>
        <dbReference type="Proteomes" id="UP000719942"/>
    </source>
</evidence>
<proteinExistence type="predicted"/>
<reference evidence="1 2" key="1">
    <citation type="submission" date="2021-03" db="EMBL/GenBank/DDBJ databases">
        <title>Caproiciproducens sp. nov. isolated from feces of cow.</title>
        <authorList>
            <person name="Choi J.-Y."/>
        </authorList>
    </citation>
    <scope>NUCLEOTIDE SEQUENCE [LARGE SCALE GENOMIC DNA]</scope>
    <source>
        <strain evidence="1 2">AGMB10547</strain>
    </source>
</reference>
<sequence>MTTPYADYAYYSDIYGGISISQDAFAALARRASLFIDQITYNRLNTGWAVTDAVKNATCAVAEVLEQYKTSEAQEVTVAVFKSESVGGWSGTYQDTDIIRATIESAMENAARPYLIYTGLMDRSVFV</sequence>
<comment type="caution">
    <text evidence="1">The sequence shown here is derived from an EMBL/GenBank/DDBJ whole genome shotgun (WGS) entry which is preliminary data.</text>
</comment>
<dbReference type="Proteomes" id="UP000719942">
    <property type="component" value="Unassembled WGS sequence"/>
</dbReference>
<evidence type="ECO:0000313" key="1">
    <source>
        <dbReference type="EMBL" id="MBW7573912.1"/>
    </source>
</evidence>
<accession>A0ABS7DRH6</accession>
<keyword evidence="2" id="KW-1185">Reference proteome</keyword>
<gene>
    <name evidence="1" type="ORF">J5W02_13945</name>
</gene>
<organism evidence="1 2">
    <name type="scientific">Caproiciproducens faecalis</name>
    <dbReference type="NCBI Taxonomy" id="2820301"/>
    <lineage>
        <taxon>Bacteria</taxon>
        <taxon>Bacillati</taxon>
        <taxon>Bacillota</taxon>
        <taxon>Clostridia</taxon>
        <taxon>Eubacteriales</taxon>
        <taxon>Acutalibacteraceae</taxon>
        <taxon>Caproiciproducens</taxon>
    </lineage>
</organism>